<accession>A0A6L2PWZ0</accession>
<evidence type="ECO:0000256" key="1">
    <source>
        <dbReference type="SAM" id="Phobius"/>
    </source>
</evidence>
<comment type="caution">
    <text evidence="2">The sequence shown here is derived from an EMBL/GenBank/DDBJ whole genome shotgun (WGS) entry which is preliminary data.</text>
</comment>
<keyword evidence="1" id="KW-0812">Transmembrane</keyword>
<feature type="transmembrane region" description="Helical" evidence="1">
    <location>
        <begin position="70"/>
        <end position="90"/>
    </location>
</feature>
<protein>
    <submittedName>
        <fullName evidence="2">Uncharacterized protein</fullName>
    </submittedName>
</protein>
<evidence type="ECO:0000313" key="2">
    <source>
        <dbReference type="EMBL" id="GFG37049.1"/>
    </source>
</evidence>
<keyword evidence="3" id="KW-1185">Reference proteome</keyword>
<dbReference type="InParanoid" id="A0A6L2PWZ0"/>
<evidence type="ECO:0000313" key="3">
    <source>
        <dbReference type="Proteomes" id="UP000502823"/>
    </source>
</evidence>
<keyword evidence="1" id="KW-0472">Membrane</keyword>
<dbReference type="Proteomes" id="UP000502823">
    <property type="component" value="Unassembled WGS sequence"/>
</dbReference>
<sequence length="255" mass="29024">MSQASWTGIFEYKLIDSSIMGSPLSLVVANSQRKPSVEQPVKPGACSDMQKTHVCRTLGPVLWKFSPGDAVGLSILFFIGLCHVCLVVGMQRHPGYSYVFQPFNRFSTKDRSLGHTVYRKVSHTNPDLSTRSHHHPTNKCAQYCPSWNTRPQPSMTRILTQVDLDACQSTLRNNRYSLREIHTADHTTLRLPHYNSLSALHPEHLTISADCYQNITSRWLIWYPAKSLGLLRPMKNNLVLKFPNIYSIPCRCREV</sequence>
<dbReference type="EMBL" id="BLKM01009501">
    <property type="protein sequence ID" value="GFG37049.1"/>
    <property type="molecule type" value="Genomic_DNA"/>
</dbReference>
<dbReference type="AlphaFoldDB" id="A0A6L2PWZ0"/>
<keyword evidence="1" id="KW-1133">Transmembrane helix</keyword>
<organism evidence="2 3">
    <name type="scientific">Coptotermes formosanus</name>
    <name type="common">Formosan subterranean termite</name>
    <dbReference type="NCBI Taxonomy" id="36987"/>
    <lineage>
        <taxon>Eukaryota</taxon>
        <taxon>Metazoa</taxon>
        <taxon>Ecdysozoa</taxon>
        <taxon>Arthropoda</taxon>
        <taxon>Hexapoda</taxon>
        <taxon>Insecta</taxon>
        <taxon>Pterygota</taxon>
        <taxon>Neoptera</taxon>
        <taxon>Polyneoptera</taxon>
        <taxon>Dictyoptera</taxon>
        <taxon>Blattodea</taxon>
        <taxon>Blattoidea</taxon>
        <taxon>Termitoidae</taxon>
        <taxon>Rhinotermitidae</taxon>
        <taxon>Coptotermes</taxon>
    </lineage>
</organism>
<reference evidence="3" key="1">
    <citation type="submission" date="2020-01" db="EMBL/GenBank/DDBJ databases">
        <title>Draft genome sequence of the Termite Coptotermes fromosanus.</title>
        <authorList>
            <person name="Itakura S."/>
            <person name="Yosikawa Y."/>
            <person name="Umezawa K."/>
        </authorList>
    </citation>
    <scope>NUCLEOTIDE SEQUENCE [LARGE SCALE GENOMIC DNA]</scope>
</reference>
<proteinExistence type="predicted"/>
<name>A0A6L2PWZ0_COPFO</name>
<gene>
    <name evidence="2" type="ORF">Cfor_05740</name>
</gene>